<protein>
    <submittedName>
        <fullName evidence="2">Retrovirus-related Pol polyprotein from transposon 17.6</fullName>
    </submittedName>
</protein>
<dbReference type="OrthoDB" id="101614at2759"/>
<feature type="domain" description="Reverse transcriptase" evidence="1">
    <location>
        <begin position="88"/>
        <end position="178"/>
    </location>
</feature>
<comment type="caution">
    <text evidence="2">The sequence shown here is derived from an EMBL/GenBank/DDBJ whole genome shotgun (WGS) entry which is preliminary data.</text>
</comment>
<dbReference type="Pfam" id="PF00078">
    <property type="entry name" value="RVT_1"/>
    <property type="match status" value="1"/>
</dbReference>
<dbReference type="CDD" id="cd01647">
    <property type="entry name" value="RT_LTR"/>
    <property type="match status" value="1"/>
</dbReference>
<dbReference type="InterPro" id="IPR000477">
    <property type="entry name" value="RT_dom"/>
</dbReference>
<dbReference type="InterPro" id="IPR043128">
    <property type="entry name" value="Rev_trsase/Diguanyl_cyclase"/>
</dbReference>
<dbReference type="InterPro" id="IPR043502">
    <property type="entry name" value="DNA/RNA_pol_sf"/>
</dbReference>
<dbReference type="Gene3D" id="3.30.70.270">
    <property type="match status" value="1"/>
</dbReference>
<dbReference type="EMBL" id="QJKJ01000009">
    <property type="protein sequence ID" value="RDY14813.1"/>
    <property type="molecule type" value="Genomic_DNA"/>
</dbReference>
<evidence type="ECO:0000259" key="1">
    <source>
        <dbReference type="Pfam" id="PF00078"/>
    </source>
</evidence>
<dbReference type="PANTHER" id="PTHR24559">
    <property type="entry name" value="TRANSPOSON TY3-I GAG-POL POLYPROTEIN"/>
    <property type="match status" value="1"/>
</dbReference>
<evidence type="ECO:0000313" key="3">
    <source>
        <dbReference type="Proteomes" id="UP000257109"/>
    </source>
</evidence>
<name>A0A371IIG1_MUCPR</name>
<evidence type="ECO:0000313" key="2">
    <source>
        <dbReference type="EMBL" id="RDY14813.1"/>
    </source>
</evidence>
<gene>
    <name evidence="2" type="primary">pol</name>
    <name evidence="2" type="ORF">CR513_00048</name>
</gene>
<dbReference type="Proteomes" id="UP000257109">
    <property type="component" value="Unassembled WGS sequence"/>
</dbReference>
<dbReference type="AlphaFoldDB" id="A0A371IIG1"/>
<dbReference type="PANTHER" id="PTHR24559:SF430">
    <property type="entry name" value="RNA-DIRECTED DNA POLYMERASE"/>
    <property type="match status" value="1"/>
</dbReference>
<dbReference type="InterPro" id="IPR053134">
    <property type="entry name" value="RNA-dir_DNA_polymerase"/>
</dbReference>
<sequence>MDVRVAPRSTDIHPKEGRRPIRIAACSSEEEENKGRKEVAIECKTAKLKEVGFIREVDYTTWLSNVVLVKKNNDKDVPSDKKKIAFMNEGPNYCYQVMPFDLKNARTMYQKLVDKVFIDHIGQNLEVYVDNMVVKSTSLEEHIEDLEEIFTQVKKYNMRLNPNKYVFETQGGKFLGFMLTHRGIEVNPDKCEAIISMKSP</sequence>
<keyword evidence="3" id="KW-1185">Reference proteome</keyword>
<reference evidence="2" key="1">
    <citation type="submission" date="2018-05" db="EMBL/GenBank/DDBJ databases">
        <title>Draft genome of Mucuna pruriens seed.</title>
        <authorList>
            <person name="Nnadi N.E."/>
            <person name="Vos R."/>
            <person name="Hasami M.H."/>
            <person name="Devisetty U.K."/>
            <person name="Aguiy J.C."/>
        </authorList>
    </citation>
    <scope>NUCLEOTIDE SEQUENCE [LARGE SCALE GENOMIC DNA]</scope>
    <source>
        <strain evidence="2">JCA_2017</strain>
    </source>
</reference>
<organism evidence="2 3">
    <name type="scientific">Mucuna pruriens</name>
    <name type="common">Velvet bean</name>
    <name type="synonym">Dolichos pruriens</name>
    <dbReference type="NCBI Taxonomy" id="157652"/>
    <lineage>
        <taxon>Eukaryota</taxon>
        <taxon>Viridiplantae</taxon>
        <taxon>Streptophyta</taxon>
        <taxon>Embryophyta</taxon>
        <taxon>Tracheophyta</taxon>
        <taxon>Spermatophyta</taxon>
        <taxon>Magnoliopsida</taxon>
        <taxon>eudicotyledons</taxon>
        <taxon>Gunneridae</taxon>
        <taxon>Pentapetalae</taxon>
        <taxon>rosids</taxon>
        <taxon>fabids</taxon>
        <taxon>Fabales</taxon>
        <taxon>Fabaceae</taxon>
        <taxon>Papilionoideae</taxon>
        <taxon>50 kb inversion clade</taxon>
        <taxon>NPAAA clade</taxon>
        <taxon>indigoferoid/millettioid clade</taxon>
        <taxon>Phaseoleae</taxon>
        <taxon>Mucuna</taxon>
    </lineage>
</organism>
<accession>A0A371IIG1</accession>
<dbReference type="SUPFAM" id="SSF56672">
    <property type="entry name" value="DNA/RNA polymerases"/>
    <property type="match status" value="1"/>
</dbReference>
<proteinExistence type="predicted"/>
<feature type="non-terminal residue" evidence="2">
    <location>
        <position position="1"/>
    </location>
</feature>